<reference evidence="2" key="2">
    <citation type="journal article" date="2020" name="Nat. Commun.">
        <title>Large-scale genome sequencing of mycorrhizal fungi provides insights into the early evolution of symbiotic traits.</title>
        <authorList>
            <person name="Miyauchi S."/>
            <person name="Kiss E."/>
            <person name="Kuo A."/>
            <person name="Drula E."/>
            <person name="Kohler A."/>
            <person name="Sanchez-Garcia M."/>
            <person name="Morin E."/>
            <person name="Andreopoulos B."/>
            <person name="Barry K.W."/>
            <person name="Bonito G."/>
            <person name="Buee M."/>
            <person name="Carver A."/>
            <person name="Chen C."/>
            <person name="Cichocki N."/>
            <person name="Clum A."/>
            <person name="Culley D."/>
            <person name="Crous P.W."/>
            <person name="Fauchery L."/>
            <person name="Girlanda M."/>
            <person name="Hayes R.D."/>
            <person name="Keri Z."/>
            <person name="LaButti K."/>
            <person name="Lipzen A."/>
            <person name="Lombard V."/>
            <person name="Magnuson J."/>
            <person name="Maillard F."/>
            <person name="Murat C."/>
            <person name="Nolan M."/>
            <person name="Ohm R.A."/>
            <person name="Pangilinan J."/>
            <person name="Pereira M.F."/>
            <person name="Perotto S."/>
            <person name="Peter M."/>
            <person name="Pfister S."/>
            <person name="Riley R."/>
            <person name="Sitrit Y."/>
            <person name="Stielow J.B."/>
            <person name="Szollosi G."/>
            <person name="Zifcakova L."/>
            <person name="Stursova M."/>
            <person name="Spatafora J.W."/>
            <person name="Tedersoo L."/>
            <person name="Vaario L.M."/>
            <person name="Yamada A."/>
            <person name="Yan M."/>
            <person name="Wang P."/>
            <person name="Xu J."/>
            <person name="Bruns T."/>
            <person name="Baldrian P."/>
            <person name="Vilgalys R."/>
            <person name="Dunand C."/>
            <person name="Henrissat B."/>
            <person name="Grigoriev I.V."/>
            <person name="Hibbett D."/>
            <person name="Nagy L.G."/>
            <person name="Martin F.M."/>
        </authorList>
    </citation>
    <scope>NUCLEOTIDE SEQUENCE</scope>
    <source>
        <strain evidence="2">BED1</strain>
    </source>
</reference>
<dbReference type="PANTHER" id="PTHR34598">
    <property type="entry name" value="BLL6449 PROTEIN"/>
    <property type="match status" value="1"/>
</dbReference>
<dbReference type="NCBIfam" id="NF041278">
    <property type="entry name" value="CmcJ_NvfI_EfuI"/>
    <property type="match status" value="1"/>
</dbReference>
<evidence type="ECO:0000313" key="3">
    <source>
        <dbReference type="Proteomes" id="UP001194468"/>
    </source>
</evidence>
<proteinExistence type="inferred from homology"/>
<dbReference type="GO" id="GO:0016491">
    <property type="term" value="F:oxidoreductase activity"/>
    <property type="evidence" value="ECO:0007669"/>
    <property type="project" value="InterPro"/>
</dbReference>
<evidence type="ECO:0000313" key="2">
    <source>
        <dbReference type="EMBL" id="KAF8442950.1"/>
    </source>
</evidence>
<sequence>MTVQALAPRDVESTLNYYTPLDSQPPYYYVDDSPAGVPKTNVGQGTHPVVIHDARGKGDALGLDVSGFQFVHYPSAEKDFVDEDKIKSAYYAEVEDVLKKCIGAKRVFIFDHTIRRSPTAQATPSKVPPRGPVHSVHADQTPAAAAQRVELHLGDEAERLLKGRYRIINVWRPIANTVAHKPLALADYRSIDPDNDLVPIRHIYTHREGSTFSVKYNPGHKWYYLSDQTPDEVTLIKCFDSDVDKARLTPHSAFHDSTSPPDAPQRQSIEVRALVFDTE</sequence>
<evidence type="ECO:0000256" key="1">
    <source>
        <dbReference type="ARBA" id="ARBA00023604"/>
    </source>
</evidence>
<dbReference type="AlphaFoldDB" id="A0AAD4BXU0"/>
<dbReference type="EMBL" id="WHUW01000008">
    <property type="protein sequence ID" value="KAF8442950.1"/>
    <property type="molecule type" value="Genomic_DNA"/>
</dbReference>
<evidence type="ECO:0008006" key="4">
    <source>
        <dbReference type="Google" id="ProtNLM"/>
    </source>
</evidence>
<reference evidence="2" key="1">
    <citation type="submission" date="2019-10" db="EMBL/GenBank/DDBJ databases">
        <authorList>
            <consortium name="DOE Joint Genome Institute"/>
            <person name="Kuo A."/>
            <person name="Miyauchi S."/>
            <person name="Kiss E."/>
            <person name="Drula E."/>
            <person name="Kohler A."/>
            <person name="Sanchez-Garcia M."/>
            <person name="Andreopoulos B."/>
            <person name="Barry K.W."/>
            <person name="Bonito G."/>
            <person name="Buee M."/>
            <person name="Carver A."/>
            <person name="Chen C."/>
            <person name="Cichocki N."/>
            <person name="Clum A."/>
            <person name="Culley D."/>
            <person name="Crous P.W."/>
            <person name="Fauchery L."/>
            <person name="Girlanda M."/>
            <person name="Hayes R."/>
            <person name="Keri Z."/>
            <person name="LaButti K."/>
            <person name="Lipzen A."/>
            <person name="Lombard V."/>
            <person name="Magnuson J."/>
            <person name="Maillard F."/>
            <person name="Morin E."/>
            <person name="Murat C."/>
            <person name="Nolan M."/>
            <person name="Ohm R."/>
            <person name="Pangilinan J."/>
            <person name="Pereira M."/>
            <person name="Perotto S."/>
            <person name="Peter M."/>
            <person name="Riley R."/>
            <person name="Sitrit Y."/>
            <person name="Stielow B."/>
            <person name="Szollosi G."/>
            <person name="Zifcakova L."/>
            <person name="Stursova M."/>
            <person name="Spatafora J.W."/>
            <person name="Tedersoo L."/>
            <person name="Vaario L.-M."/>
            <person name="Yamada A."/>
            <person name="Yan M."/>
            <person name="Wang P."/>
            <person name="Xu J."/>
            <person name="Bruns T."/>
            <person name="Baldrian P."/>
            <person name="Vilgalys R."/>
            <person name="Henrissat B."/>
            <person name="Grigoriev I.V."/>
            <person name="Hibbett D."/>
            <person name="Nagy L.G."/>
            <person name="Martin F.M."/>
        </authorList>
    </citation>
    <scope>NUCLEOTIDE SEQUENCE</scope>
    <source>
        <strain evidence="2">BED1</strain>
    </source>
</reference>
<comment type="similarity">
    <text evidence="1">Belongs to the asaB hydroxylase/desaturase family.</text>
</comment>
<organism evidence="2 3">
    <name type="scientific">Boletus edulis BED1</name>
    <dbReference type="NCBI Taxonomy" id="1328754"/>
    <lineage>
        <taxon>Eukaryota</taxon>
        <taxon>Fungi</taxon>
        <taxon>Dikarya</taxon>
        <taxon>Basidiomycota</taxon>
        <taxon>Agaricomycotina</taxon>
        <taxon>Agaricomycetes</taxon>
        <taxon>Agaricomycetidae</taxon>
        <taxon>Boletales</taxon>
        <taxon>Boletineae</taxon>
        <taxon>Boletaceae</taxon>
        <taxon>Boletoideae</taxon>
        <taxon>Boletus</taxon>
    </lineage>
</organism>
<keyword evidence="3" id="KW-1185">Reference proteome</keyword>
<name>A0AAD4BXU0_BOLED</name>
<gene>
    <name evidence="2" type="ORF">L210DRAFT_862073</name>
</gene>
<protein>
    <recommendedName>
        <fullName evidence="4">Methyltransferase</fullName>
    </recommendedName>
</protein>
<dbReference type="PANTHER" id="PTHR34598:SF3">
    <property type="entry name" value="OXIDOREDUCTASE AN1597"/>
    <property type="match status" value="1"/>
</dbReference>
<dbReference type="Proteomes" id="UP001194468">
    <property type="component" value="Unassembled WGS sequence"/>
</dbReference>
<dbReference type="InterPro" id="IPR044053">
    <property type="entry name" value="AsaB-like"/>
</dbReference>
<accession>A0AAD4BXU0</accession>
<comment type="caution">
    <text evidence="2">The sequence shown here is derived from an EMBL/GenBank/DDBJ whole genome shotgun (WGS) entry which is preliminary data.</text>
</comment>